<sequence>MADCNDHNRLLHVGLAPFRITMSDPVMNDSGLFGISLNCGLHASRVVGKGGSKIQELIGKSGANLRVKRNSGFCDIVGSVSAVHAATQLAISVIEEGCVRDLRTAVSQALGSNKALNGLLAEVSRRRIEVRWTDVAEIPSHKSILVPKLGLEEMPFTVPICLQ</sequence>
<gene>
    <name evidence="3" type="ORF">MICPUCDRAFT_55488</name>
</gene>
<dbReference type="EMBL" id="GG663736">
    <property type="protein sequence ID" value="EEH59835.1"/>
    <property type="molecule type" value="Genomic_DNA"/>
</dbReference>
<dbReference type="Pfam" id="PF00013">
    <property type="entry name" value="KH_1"/>
    <property type="match status" value="1"/>
</dbReference>
<keyword evidence="1" id="KW-0694">RNA-binding</keyword>
<evidence type="ECO:0000256" key="1">
    <source>
        <dbReference type="PROSITE-ProRule" id="PRU00117"/>
    </source>
</evidence>
<dbReference type="GeneID" id="9681373"/>
<name>C1MKX1_MICPC</name>
<proteinExistence type="predicted"/>
<dbReference type="RefSeq" id="XP_003056459.1">
    <property type="nucleotide sequence ID" value="XM_003056413.1"/>
</dbReference>
<evidence type="ECO:0000259" key="2">
    <source>
        <dbReference type="SMART" id="SM00322"/>
    </source>
</evidence>
<dbReference type="KEGG" id="mpp:MICPUCDRAFT_55488"/>
<dbReference type="OrthoDB" id="196131at2759"/>
<protein>
    <submittedName>
        <fullName evidence="3">RNA binding protein</fullName>
    </submittedName>
</protein>
<dbReference type="GO" id="GO:0003723">
    <property type="term" value="F:RNA binding"/>
    <property type="evidence" value="ECO:0007669"/>
    <property type="project" value="UniProtKB-UniRule"/>
</dbReference>
<dbReference type="Gene3D" id="3.30.1370.10">
    <property type="entry name" value="K Homology domain, type 1"/>
    <property type="match status" value="1"/>
</dbReference>
<dbReference type="SMART" id="SM00322">
    <property type="entry name" value="KH"/>
    <property type="match status" value="1"/>
</dbReference>
<dbReference type="InterPro" id="IPR004087">
    <property type="entry name" value="KH_dom"/>
</dbReference>
<accession>C1MKX1</accession>
<reference evidence="3 4" key="1">
    <citation type="journal article" date="2009" name="Science">
        <title>Green evolution and dynamic adaptations revealed by genomes of the marine picoeukaryotes Micromonas.</title>
        <authorList>
            <person name="Worden A.Z."/>
            <person name="Lee J.H."/>
            <person name="Mock T."/>
            <person name="Rouze P."/>
            <person name="Simmons M.P."/>
            <person name="Aerts A.L."/>
            <person name="Allen A.E."/>
            <person name="Cuvelier M.L."/>
            <person name="Derelle E."/>
            <person name="Everett M.V."/>
            <person name="Foulon E."/>
            <person name="Grimwood J."/>
            <person name="Gundlach H."/>
            <person name="Henrissat B."/>
            <person name="Napoli C."/>
            <person name="McDonald S.M."/>
            <person name="Parker M.S."/>
            <person name="Rombauts S."/>
            <person name="Salamov A."/>
            <person name="Von Dassow P."/>
            <person name="Badger J.H."/>
            <person name="Coutinho P.M."/>
            <person name="Demir E."/>
            <person name="Dubchak I."/>
            <person name="Gentemann C."/>
            <person name="Eikrem W."/>
            <person name="Gready J.E."/>
            <person name="John U."/>
            <person name="Lanier W."/>
            <person name="Lindquist E.A."/>
            <person name="Lucas S."/>
            <person name="Mayer K.F."/>
            <person name="Moreau H."/>
            <person name="Not F."/>
            <person name="Otillar R."/>
            <person name="Panaud O."/>
            <person name="Pangilinan J."/>
            <person name="Paulsen I."/>
            <person name="Piegu B."/>
            <person name="Poliakov A."/>
            <person name="Robbens S."/>
            <person name="Schmutz J."/>
            <person name="Toulza E."/>
            <person name="Wyss T."/>
            <person name="Zelensky A."/>
            <person name="Zhou K."/>
            <person name="Armbrust E.V."/>
            <person name="Bhattacharya D."/>
            <person name="Goodenough U.W."/>
            <person name="Van de Peer Y."/>
            <person name="Grigoriev I.V."/>
        </authorList>
    </citation>
    <scope>NUCLEOTIDE SEQUENCE [LARGE SCALE GENOMIC DNA]</scope>
    <source>
        <strain evidence="3 4">CCMP1545</strain>
    </source>
</reference>
<evidence type="ECO:0000313" key="3">
    <source>
        <dbReference type="EMBL" id="EEH59835.1"/>
    </source>
</evidence>
<dbReference type="InterPro" id="IPR036612">
    <property type="entry name" value="KH_dom_type_1_sf"/>
</dbReference>
<dbReference type="SUPFAM" id="SSF54791">
    <property type="entry name" value="Eukaryotic type KH-domain (KH-domain type I)"/>
    <property type="match status" value="1"/>
</dbReference>
<evidence type="ECO:0000313" key="4">
    <source>
        <dbReference type="Proteomes" id="UP000001876"/>
    </source>
</evidence>
<dbReference type="AlphaFoldDB" id="C1MKX1"/>
<keyword evidence="4" id="KW-1185">Reference proteome</keyword>
<dbReference type="CDD" id="cd00105">
    <property type="entry name" value="KH-I"/>
    <property type="match status" value="1"/>
</dbReference>
<dbReference type="InterPro" id="IPR004088">
    <property type="entry name" value="KH_dom_type_1"/>
</dbReference>
<feature type="domain" description="K Homology" evidence="2">
    <location>
        <begin position="33"/>
        <end position="95"/>
    </location>
</feature>
<dbReference type="PROSITE" id="PS50084">
    <property type="entry name" value="KH_TYPE_1"/>
    <property type="match status" value="1"/>
</dbReference>
<organism evidence="4">
    <name type="scientific">Micromonas pusilla (strain CCMP1545)</name>
    <name type="common">Picoplanktonic green alga</name>
    <dbReference type="NCBI Taxonomy" id="564608"/>
    <lineage>
        <taxon>Eukaryota</taxon>
        <taxon>Viridiplantae</taxon>
        <taxon>Chlorophyta</taxon>
        <taxon>Mamiellophyceae</taxon>
        <taxon>Mamiellales</taxon>
        <taxon>Mamiellaceae</taxon>
        <taxon>Micromonas</taxon>
    </lineage>
</organism>
<dbReference type="Proteomes" id="UP000001876">
    <property type="component" value="Unassembled WGS sequence"/>
</dbReference>